<accession>A0A813GER5</accession>
<feature type="transmembrane region" description="Helical" evidence="2">
    <location>
        <begin position="42"/>
        <end position="60"/>
    </location>
</feature>
<organism evidence="3 4">
    <name type="scientific">Polarella glacialis</name>
    <name type="common">Dinoflagellate</name>
    <dbReference type="NCBI Taxonomy" id="89957"/>
    <lineage>
        <taxon>Eukaryota</taxon>
        <taxon>Sar</taxon>
        <taxon>Alveolata</taxon>
        <taxon>Dinophyceae</taxon>
        <taxon>Suessiales</taxon>
        <taxon>Suessiaceae</taxon>
        <taxon>Polarella</taxon>
    </lineage>
</organism>
<feature type="transmembrane region" description="Helical" evidence="2">
    <location>
        <begin position="99"/>
        <end position="119"/>
    </location>
</feature>
<feature type="compositionally biased region" description="Low complexity" evidence="1">
    <location>
        <begin position="250"/>
        <end position="287"/>
    </location>
</feature>
<proteinExistence type="predicted"/>
<dbReference type="Gene3D" id="1.20.1640.10">
    <property type="entry name" value="Multidrug efflux transporter AcrB transmembrane domain"/>
    <property type="match status" value="1"/>
</dbReference>
<gene>
    <name evidence="3" type="ORF">PGLA1383_LOCUS41852</name>
</gene>
<dbReference type="PANTHER" id="PTHR46687">
    <property type="entry name" value="PROTEIN DISPATCHED HOMOLOG 3"/>
    <property type="match status" value="1"/>
</dbReference>
<keyword evidence="2" id="KW-1133">Transmembrane helix</keyword>
<feature type="transmembrane region" description="Helical" evidence="2">
    <location>
        <begin position="12"/>
        <end position="35"/>
    </location>
</feature>
<name>A0A813GER5_POLGL</name>
<dbReference type="SUPFAM" id="SSF82866">
    <property type="entry name" value="Multidrug efflux transporter AcrB transmembrane domain"/>
    <property type="match status" value="1"/>
</dbReference>
<feature type="transmembrane region" description="Helical" evidence="2">
    <location>
        <begin position="160"/>
        <end position="181"/>
    </location>
</feature>
<feature type="region of interest" description="Disordered" evidence="1">
    <location>
        <begin position="250"/>
        <end position="302"/>
    </location>
</feature>
<evidence type="ECO:0000256" key="1">
    <source>
        <dbReference type="SAM" id="MobiDB-lite"/>
    </source>
</evidence>
<protein>
    <recommendedName>
        <fullName evidence="5">SSD domain-containing protein</fullName>
    </recommendedName>
</protein>
<evidence type="ECO:0008006" key="5">
    <source>
        <dbReference type="Google" id="ProtNLM"/>
    </source>
</evidence>
<dbReference type="InterPro" id="IPR042480">
    <property type="entry name" value="DISP3"/>
</dbReference>
<dbReference type="Proteomes" id="UP000654075">
    <property type="component" value="Unassembled WGS sequence"/>
</dbReference>
<keyword evidence="2" id="KW-0472">Membrane</keyword>
<evidence type="ECO:0000256" key="2">
    <source>
        <dbReference type="SAM" id="Phobius"/>
    </source>
</evidence>
<evidence type="ECO:0000313" key="4">
    <source>
        <dbReference type="Proteomes" id="UP000654075"/>
    </source>
</evidence>
<dbReference type="OrthoDB" id="435089at2759"/>
<reference evidence="3" key="1">
    <citation type="submission" date="2021-02" db="EMBL/GenBank/DDBJ databases">
        <authorList>
            <person name="Dougan E. K."/>
            <person name="Rhodes N."/>
            <person name="Thang M."/>
            <person name="Chan C."/>
        </authorList>
    </citation>
    <scope>NUCLEOTIDE SEQUENCE</scope>
</reference>
<keyword evidence="2" id="KW-0812">Transmembrane</keyword>
<evidence type="ECO:0000313" key="3">
    <source>
        <dbReference type="EMBL" id="CAE8624747.1"/>
    </source>
</evidence>
<keyword evidence="4" id="KW-1185">Reference proteome</keyword>
<dbReference type="AlphaFoldDB" id="A0A813GER5"/>
<dbReference type="GO" id="GO:0005737">
    <property type="term" value="C:cytoplasm"/>
    <property type="evidence" value="ECO:0007669"/>
    <property type="project" value="TreeGrafter"/>
</dbReference>
<feature type="region of interest" description="Disordered" evidence="1">
    <location>
        <begin position="321"/>
        <end position="358"/>
    </location>
</feature>
<dbReference type="PANTHER" id="PTHR46687:SF1">
    <property type="entry name" value="PROTEIN DISPATCHED HOMOLOG 3"/>
    <property type="match status" value="1"/>
</dbReference>
<feature type="transmembrane region" description="Helical" evidence="2">
    <location>
        <begin position="131"/>
        <end position="154"/>
    </location>
</feature>
<dbReference type="EMBL" id="CAJNNV010028480">
    <property type="protein sequence ID" value="CAE8624747.1"/>
    <property type="molecule type" value="Genomic_DNA"/>
</dbReference>
<sequence>MLLCTRDCGLAFLVTLVTAGVVAGLSFFMVVVMSWAIGPIEVIALIIFIGYAVTYSLHVAHGYGAAASAERAEGDLAAEATEVGIDKAVLYCSSALSTMGPAALGSAATTLGCAAFLVFRTLTIFQRLGAVVMAVTFMSIVSALAPLPAMLLWFGPRKPGRLFFGLEFMWSCCVTAWIWLLRKGKLGASGKQEFSSVCPNAAAGSQATMVAPLPPSSWVSTPGGMPAATPSRSSSAARRADLAIAEAIAEANDNNNNNSSRPRRPAGQSQRRSRSSPGAAAAASRPSELGTIPHGGAEAKQQHQQQLQELQQQQRLAKLTQRGALFSASGRPASIRKEAPLPLSPGRPAAAPTSGYFL</sequence>
<comment type="caution">
    <text evidence="3">The sequence shown here is derived from an EMBL/GenBank/DDBJ whole genome shotgun (WGS) entry which is preliminary data.</text>
</comment>